<dbReference type="PANTHER" id="PTHR35165">
    <property type="entry name" value="OS08G0113900 PROTEIN"/>
    <property type="match status" value="1"/>
</dbReference>
<dbReference type="Pfam" id="PF16594">
    <property type="entry name" value="ATP-synt_Z"/>
    <property type="match status" value="1"/>
</dbReference>
<evidence type="ECO:0000256" key="1">
    <source>
        <dbReference type="SAM" id="Phobius"/>
    </source>
</evidence>
<keyword evidence="3" id="KW-1185">Reference proteome</keyword>
<organism evidence="2 3">
    <name type="scientific">Aquilegia coerulea</name>
    <name type="common">Rocky mountain columbine</name>
    <dbReference type="NCBI Taxonomy" id="218851"/>
    <lineage>
        <taxon>Eukaryota</taxon>
        <taxon>Viridiplantae</taxon>
        <taxon>Streptophyta</taxon>
        <taxon>Embryophyta</taxon>
        <taxon>Tracheophyta</taxon>
        <taxon>Spermatophyta</taxon>
        <taxon>Magnoliopsida</taxon>
        <taxon>Ranunculales</taxon>
        <taxon>Ranunculaceae</taxon>
        <taxon>Thalictroideae</taxon>
        <taxon>Aquilegia</taxon>
    </lineage>
</organism>
<reference evidence="2 3" key="1">
    <citation type="submission" date="2017-09" db="EMBL/GenBank/DDBJ databases">
        <title>WGS assembly of Aquilegia coerulea Goldsmith.</title>
        <authorList>
            <person name="Hodges S."/>
            <person name="Kramer E."/>
            <person name="Nordborg M."/>
            <person name="Tomkins J."/>
            <person name="Borevitz J."/>
            <person name="Derieg N."/>
            <person name="Yan J."/>
            <person name="Mihaltcheva S."/>
            <person name="Hayes R.D."/>
            <person name="Rokhsar D."/>
        </authorList>
    </citation>
    <scope>NUCLEOTIDE SEQUENCE [LARGE SCALE GENOMIC DNA]</scope>
    <source>
        <strain evidence="3">cv. Goldsmith</strain>
    </source>
</reference>
<dbReference type="InParanoid" id="A0A2G5DZ29"/>
<dbReference type="Proteomes" id="UP000230069">
    <property type="component" value="Unassembled WGS sequence"/>
</dbReference>
<dbReference type="InterPro" id="IPR032238">
    <property type="entry name" value="ATP-synth_Z"/>
</dbReference>
<keyword evidence="1" id="KW-0472">Membrane</keyword>
<dbReference type="EMBL" id="KZ305030">
    <property type="protein sequence ID" value="PIA48784.1"/>
    <property type="molecule type" value="Genomic_DNA"/>
</dbReference>
<evidence type="ECO:0000313" key="3">
    <source>
        <dbReference type="Proteomes" id="UP000230069"/>
    </source>
</evidence>
<dbReference type="OrthoDB" id="1423823at2759"/>
<keyword evidence="1" id="KW-0812">Transmembrane</keyword>
<accession>A0A2G5DZ29</accession>
<name>A0A2G5DZ29_AQUCA</name>
<evidence type="ECO:0000313" key="2">
    <source>
        <dbReference type="EMBL" id="PIA48784.1"/>
    </source>
</evidence>
<sequence>MPWGCYSSFLVCGVGGLLLLWWTLEYHRSNTQQWMVPLGLVLFGTPIVVWFSILASQTNFLQVQNQEEEENSTSSPASSCPPCTCQLVIVGSETYTVLPVENKS</sequence>
<feature type="transmembrane region" description="Helical" evidence="1">
    <location>
        <begin position="6"/>
        <end position="24"/>
    </location>
</feature>
<dbReference type="AlphaFoldDB" id="A0A2G5DZ29"/>
<dbReference type="PANTHER" id="PTHR35165:SF1">
    <property type="entry name" value="OS04G0577375 PROTEIN"/>
    <property type="match status" value="1"/>
</dbReference>
<gene>
    <name evidence="2" type="ORF">AQUCO_01300012v1</name>
</gene>
<feature type="transmembrane region" description="Helical" evidence="1">
    <location>
        <begin position="36"/>
        <end position="55"/>
    </location>
</feature>
<protein>
    <submittedName>
        <fullName evidence="2">Uncharacterized protein</fullName>
    </submittedName>
</protein>
<proteinExistence type="predicted"/>
<keyword evidence="1" id="KW-1133">Transmembrane helix</keyword>